<name>A0ABT2AP71_9BURK</name>
<dbReference type="PANTHER" id="PTHR43547:SF2">
    <property type="entry name" value="HYBRID SIGNAL TRANSDUCTION HISTIDINE KINASE C"/>
    <property type="match status" value="1"/>
</dbReference>
<dbReference type="GO" id="GO:0016301">
    <property type="term" value="F:kinase activity"/>
    <property type="evidence" value="ECO:0007669"/>
    <property type="project" value="UniProtKB-KW"/>
</dbReference>
<evidence type="ECO:0000256" key="3">
    <source>
        <dbReference type="ARBA" id="ARBA00022553"/>
    </source>
</evidence>
<dbReference type="CDD" id="cd00075">
    <property type="entry name" value="HATPase"/>
    <property type="match status" value="1"/>
</dbReference>
<sequence>MNKTAKHNLPVLVAWVCTCIGAASMLGWLVDLQRLTSVIPGLPAMVPMTTVLTLVASWALWRCQRGSRREAGLPQALALTAAAAAILAAYGAERLGMLDAPLVRAGVRGISSPITATMFLGIGLSLAGLSRPRFILHAQWLALAVLFLSLLTLASYLFQETSLYNFLPGTGISIPTSLVSIMLSAACLAARPEEGLMAAVSGPTTAARAARRLLVSAVAMPVLAGAALWAALRVGLVDTDTGIALLVWSIVAFLVVSTWHNAMRLSRAGAALEDALQALREADANKDRFLAVLAHELRNPLAPLRTAADLLRLPAGVDAAQQRRTGDIVARQVDTISHLIEDLLDVSRIRQGLIAIEHQPVDLHKVAGDAIEQTRPGMTQRRHRLHAELPAEHALVMGDHKRLVQVLTNLLVNAARYTPEGGEITVALHVRPGHADIVVRDNGIGIDAAMLERIFDSFTQAARNPERGEGGLGLGLSLVKRLVELHNGTVSARSAGAGQGSTFTVTLPRRAGA</sequence>
<dbReference type="CDD" id="cd00082">
    <property type="entry name" value="HisKA"/>
    <property type="match status" value="1"/>
</dbReference>
<dbReference type="SUPFAM" id="SSF55874">
    <property type="entry name" value="ATPase domain of HSP90 chaperone/DNA topoisomerase II/histidine kinase"/>
    <property type="match status" value="1"/>
</dbReference>
<dbReference type="SUPFAM" id="SSF47384">
    <property type="entry name" value="Homodimeric domain of signal transducing histidine kinase"/>
    <property type="match status" value="1"/>
</dbReference>
<gene>
    <name evidence="6" type="ORF">NX780_16980</name>
</gene>
<dbReference type="InterPro" id="IPR003661">
    <property type="entry name" value="HisK_dim/P_dom"/>
</dbReference>
<keyword evidence="7" id="KW-1185">Reference proteome</keyword>
<dbReference type="RefSeq" id="WP_258829063.1">
    <property type="nucleotide sequence ID" value="NZ_JANUHA010000012.1"/>
</dbReference>
<dbReference type="Pfam" id="PF02518">
    <property type="entry name" value="HATPase_c"/>
    <property type="match status" value="1"/>
</dbReference>
<evidence type="ECO:0000256" key="1">
    <source>
        <dbReference type="ARBA" id="ARBA00000085"/>
    </source>
</evidence>
<reference evidence="6 7" key="1">
    <citation type="submission" date="2022-08" db="EMBL/GenBank/DDBJ databases">
        <title>Reclassification of Massilia species as members of the genera Telluria, Duganella, Pseudoduganella, Mokoshia gen. nov. and Zemynaea gen. nov. using orthogonal and non-orthogonal genome-based approaches.</title>
        <authorList>
            <person name="Bowman J.P."/>
        </authorList>
    </citation>
    <scope>NUCLEOTIDE SEQUENCE [LARGE SCALE GENOMIC DNA]</scope>
    <source>
        <strain evidence="6 7">JCM 31661</strain>
    </source>
</reference>
<dbReference type="EC" id="2.7.13.3" evidence="2"/>
<feature type="transmembrane region" description="Helical" evidence="4">
    <location>
        <begin position="42"/>
        <end position="61"/>
    </location>
</feature>
<keyword evidence="6" id="KW-0418">Kinase</keyword>
<keyword evidence="4" id="KW-1133">Transmembrane helix</keyword>
<dbReference type="PANTHER" id="PTHR43547">
    <property type="entry name" value="TWO-COMPONENT HISTIDINE KINASE"/>
    <property type="match status" value="1"/>
</dbReference>
<dbReference type="SMART" id="SM00388">
    <property type="entry name" value="HisKA"/>
    <property type="match status" value="1"/>
</dbReference>
<feature type="transmembrane region" description="Helical" evidence="4">
    <location>
        <begin position="110"/>
        <end position="128"/>
    </location>
</feature>
<feature type="transmembrane region" description="Helical" evidence="4">
    <location>
        <begin position="170"/>
        <end position="192"/>
    </location>
</feature>
<dbReference type="PRINTS" id="PR00344">
    <property type="entry name" value="BCTRLSENSOR"/>
</dbReference>
<feature type="transmembrane region" description="Helical" evidence="4">
    <location>
        <begin position="140"/>
        <end position="158"/>
    </location>
</feature>
<feature type="transmembrane region" description="Helical" evidence="4">
    <location>
        <begin position="73"/>
        <end position="90"/>
    </location>
</feature>
<dbReference type="Proteomes" id="UP001206572">
    <property type="component" value="Unassembled WGS sequence"/>
</dbReference>
<dbReference type="InterPro" id="IPR005467">
    <property type="entry name" value="His_kinase_dom"/>
</dbReference>
<dbReference type="InterPro" id="IPR003594">
    <property type="entry name" value="HATPase_dom"/>
</dbReference>
<evidence type="ECO:0000313" key="7">
    <source>
        <dbReference type="Proteomes" id="UP001206572"/>
    </source>
</evidence>
<dbReference type="InterPro" id="IPR004358">
    <property type="entry name" value="Sig_transdc_His_kin-like_C"/>
</dbReference>
<dbReference type="Gene3D" id="1.10.287.130">
    <property type="match status" value="1"/>
</dbReference>
<feature type="transmembrane region" description="Helical" evidence="4">
    <location>
        <begin position="12"/>
        <end position="30"/>
    </location>
</feature>
<protein>
    <recommendedName>
        <fullName evidence="2">histidine kinase</fullName>
        <ecNumber evidence="2">2.7.13.3</ecNumber>
    </recommendedName>
</protein>
<feature type="transmembrane region" description="Helical" evidence="4">
    <location>
        <begin position="213"/>
        <end position="236"/>
    </location>
</feature>
<feature type="domain" description="Histidine kinase" evidence="5">
    <location>
        <begin position="292"/>
        <end position="511"/>
    </location>
</feature>
<accession>A0ABT2AP71</accession>
<keyword evidence="4" id="KW-0472">Membrane</keyword>
<proteinExistence type="predicted"/>
<keyword evidence="3" id="KW-0597">Phosphoprotein</keyword>
<dbReference type="InterPro" id="IPR036890">
    <property type="entry name" value="HATPase_C_sf"/>
</dbReference>
<comment type="caution">
    <text evidence="6">The sequence shown here is derived from an EMBL/GenBank/DDBJ whole genome shotgun (WGS) entry which is preliminary data.</text>
</comment>
<evidence type="ECO:0000313" key="6">
    <source>
        <dbReference type="EMBL" id="MCS0598045.1"/>
    </source>
</evidence>
<evidence type="ECO:0000256" key="4">
    <source>
        <dbReference type="SAM" id="Phobius"/>
    </source>
</evidence>
<feature type="transmembrane region" description="Helical" evidence="4">
    <location>
        <begin position="242"/>
        <end position="259"/>
    </location>
</feature>
<keyword evidence="4" id="KW-0812">Transmembrane</keyword>
<evidence type="ECO:0000256" key="2">
    <source>
        <dbReference type="ARBA" id="ARBA00012438"/>
    </source>
</evidence>
<comment type="catalytic activity">
    <reaction evidence="1">
        <text>ATP + protein L-histidine = ADP + protein N-phospho-L-histidine.</text>
        <dbReference type="EC" id="2.7.13.3"/>
    </reaction>
</comment>
<organism evidence="6 7">
    <name type="scientific">Massilia agri</name>
    <dbReference type="NCBI Taxonomy" id="1886785"/>
    <lineage>
        <taxon>Bacteria</taxon>
        <taxon>Pseudomonadati</taxon>
        <taxon>Pseudomonadota</taxon>
        <taxon>Betaproteobacteria</taxon>
        <taxon>Burkholderiales</taxon>
        <taxon>Oxalobacteraceae</taxon>
        <taxon>Telluria group</taxon>
        <taxon>Massilia</taxon>
    </lineage>
</organism>
<evidence type="ECO:0000259" key="5">
    <source>
        <dbReference type="PROSITE" id="PS50109"/>
    </source>
</evidence>
<keyword evidence="6" id="KW-0808">Transferase</keyword>
<dbReference type="Gene3D" id="3.30.565.10">
    <property type="entry name" value="Histidine kinase-like ATPase, C-terminal domain"/>
    <property type="match status" value="1"/>
</dbReference>
<dbReference type="Pfam" id="PF00512">
    <property type="entry name" value="HisKA"/>
    <property type="match status" value="1"/>
</dbReference>
<dbReference type="PROSITE" id="PS50109">
    <property type="entry name" value="HIS_KIN"/>
    <property type="match status" value="1"/>
</dbReference>
<dbReference type="InterPro" id="IPR036097">
    <property type="entry name" value="HisK_dim/P_sf"/>
</dbReference>
<dbReference type="SMART" id="SM00387">
    <property type="entry name" value="HATPase_c"/>
    <property type="match status" value="1"/>
</dbReference>
<dbReference type="EMBL" id="JANUHA010000012">
    <property type="protein sequence ID" value="MCS0598045.1"/>
    <property type="molecule type" value="Genomic_DNA"/>
</dbReference>